<comment type="caution">
    <text evidence="2">The sequence shown here is derived from an EMBL/GenBank/DDBJ whole genome shotgun (WGS) entry which is preliminary data.</text>
</comment>
<proteinExistence type="predicted"/>
<dbReference type="Gene3D" id="1.10.10.1100">
    <property type="entry name" value="BFD-like [2Fe-2S]-binding domain"/>
    <property type="match status" value="1"/>
</dbReference>
<organism evidence="2 3">
    <name type="scientific">Romboutsia maritimum</name>
    <dbReference type="NCBI Taxonomy" id="2020948"/>
    <lineage>
        <taxon>Bacteria</taxon>
        <taxon>Bacillati</taxon>
        <taxon>Bacillota</taxon>
        <taxon>Clostridia</taxon>
        <taxon>Peptostreptococcales</taxon>
        <taxon>Peptostreptococcaceae</taxon>
        <taxon>Romboutsia</taxon>
    </lineage>
</organism>
<protein>
    <submittedName>
        <fullName evidence="2">(2Fe-2S)-binding protein</fullName>
    </submittedName>
</protein>
<dbReference type="Proteomes" id="UP000243494">
    <property type="component" value="Unassembled WGS sequence"/>
</dbReference>
<dbReference type="EMBL" id="NOJZ02000007">
    <property type="protein sequence ID" value="RDY23868.1"/>
    <property type="molecule type" value="Genomic_DNA"/>
</dbReference>
<evidence type="ECO:0000313" key="3">
    <source>
        <dbReference type="Proteomes" id="UP000243494"/>
    </source>
</evidence>
<keyword evidence="3" id="KW-1185">Reference proteome</keyword>
<dbReference type="InterPro" id="IPR007419">
    <property type="entry name" value="BFD-like_2Fe2S-bd_dom"/>
</dbReference>
<feature type="domain" description="BFD-like [2Fe-2S]-binding" evidence="1">
    <location>
        <begin position="55"/>
        <end position="102"/>
    </location>
</feature>
<dbReference type="RefSeq" id="WP_095405091.1">
    <property type="nucleotide sequence ID" value="NZ_NOJZ02000007.1"/>
</dbReference>
<evidence type="ECO:0000259" key="1">
    <source>
        <dbReference type="Pfam" id="PF04324"/>
    </source>
</evidence>
<evidence type="ECO:0000313" key="2">
    <source>
        <dbReference type="EMBL" id="RDY23868.1"/>
    </source>
</evidence>
<accession>A0A255HN57</accession>
<reference evidence="2 3" key="1">
    <citation type="journal article" date="2017" name="Genome Announc.">
        <title>Draft Genome Sequence of Romboutsia maritimum sp. nov. Strain CCRI-22766(T), Isolated from Coastal Estuarine Mud.</title>
        <authorList>
            <person name="Maheux A.F."/>
            <person name="Boudreau D.K."/>
            <person name="Berube E."/>
            <person name="Boissinot M."/>
            <person name="Raymond F."/>
            <person name="Brodeur S."/>
            <person name="Corbeil J."/>
            <person name="Brightwell G."/>
            <person name="Broda D."/>
            <person name="Omar R.F."/>
            <person name="Bergeron M.G."/>
        </authorList>
    </citation>
    <scope>NUCLEOTIDE SEQUENCE [LARGE SCALE GENOMIC DNA]</scope>
    <source>
        <strain evidence="2 3">CCRI-22766</strain>
    </source>
</reference>
<dbReference type="InterPro" id="IPR041854">
    <property type="entry name" value="BFD-like_2Fe2S-bd_dom_sf"/>
</dbReference>
<dbReference type="AlphaFoldDB" id="A0A255HN57"/>
<sequence length="103" mass="11669">MKLTTQEYLIIRQAVEKGARNIEDIKKIVDIVIVDDEYENEIQEVIKVVHKSKTICNCLNISLYQILKAKENGANTVEKVCETTKAGTICTRCKTLIADIIEN</sequence>
<name>A0A255HN57_9FIRM</name>
<dbReference type="OrthoDB" id="15293at2"/>
<gene>
    <name evidence="2" type="ORF">CHF27_005815</name>
</gene>
<dbReference type="Pfam" id="PF04324">
    <property type="entry name" value="Fer2_BFD"/>
    <property type="match status" value="1"/>
</dbReference>